<keyword evidence="1" id="KW-1133">Transmembrane helix</keyword>
<organism evidence="3 4">
    <name type="scientific">Arthrobacter alpinus</name>
    <dbReference type="NCBI Taxonomy" id="656366"/>
    <lineage>
        <taxon>Bacteria</taxon>
        <taxon>Bacillati</taxon>
        <taxon>Actinomycetota</taxon>
        <taxon>Actinomycetes</taxon>
        <taxon>Micrococcales</taxon>
        <taxon>Micrococcaceae</taxon>
        <taxon>Arthrobacter</taxon>
    </lineage>
</organism>
<feature type="domain" description="TadE-like" evidence="2">
    <location>
        <begin position="17"/>
        <end position="59"/>
    </location>
</feature>
<evidence type="ECO:0000313" key="4">
    <source>
        <dbReference type="Proteomes" id="UP000062833"/>
    </source>
</evidence>
<keyword evidence="4" id="KW-1185">Reference proteome</keyword>
<evidence type="ECO:0000313" key="3">
    <source>
        <dbReference type="EMBL" id="ALE94163.1"/>
    </source>
</evidence>
<dbReference type="AlphaFoldDB" id="A0A0M4RSR7"/>
<dbReference type="KEGG" id="aaq:AOC05_10630"/>
<sequence length="134" mass="13902">MRVGRDRGTTPRHPESGAAVVDFVLVSALLTIMFLALIQLALVLHVRNTVADAASSAARYGALADRTAQDAQVRAEQLIEAALGAAYAGDVTATVSEVNGIAILTVSVTAPWPIVGMLGPGESLQMSGHALIQR</sequence>
<keyword evidence="1" id="KW-0812">Transmembrane</keyword>
<dbReference type="EMBL" id="CP012677">
    <property type="protein sequence ID" value="ALE94163.1"/>
    <property type="molecule type" value="Genomic_DNA"/>
</dbReference>
<dbReference type="Pfam" id="PF07811">
    <property type="entry name" value="TadE"/>
    <property type="match status" value="1"/>
</dbReference>
<dbReference type="Proteomes" id="UP000062833">
    <property type="component" value="Chromosome"/>
</dbReference>
<dbReference type="InterPro" id="IPR012495">
    <property type="entry name" value="TadE-like_dom"/>
</dbReference>
<evidence type="ECO:0000259" key="2">
    <source>
        <dbReference type="Pfam" id="PF07811"/>
    </source>
</evidence>
<accession>A0A0M4RSR7</accession>
<feature type="transmembrane region" description="Helical" evidence="1">
    <location>
        <begin position="20"/>
        <end position="44"/>
    </location>
</feature>
<keyword evidence="1" id="KW-0472">Membrane</keyword>
<evidence type="ECO:0000256" key="1">
    <source>
        <dbReference type="SAM" id="Phobius"/>
    </source>
</evidence>
<name>A0A0M4RSR7_9MICC</name>
<protein>
    <submittedName>
        <fullName evidence="3">Pilus assembly protein TadE</fullName>
    </submittedName>
</protein>
<gene>
    <name evidence="3" type="ORF">AOC05_10630</name>
</gene>
<reference evidence="4" key="1">
    <citation type="submission" date="2015-09" db="EMBL/GenBank/DDBJ databases">
        <title>Complete genome of Arthrobacter alpinus strain R3.8.</title>
        <authorList>
            <person name="See-Too W.S."/>
            <person name="Chan K.G."/>
        </authorList>
    </citation>
    <scope>NUCLEOTIDE SEQUENCE [LARGE SCALE GENOMIC DNA]</scope>
    <source>
        <strain evidence="4">R3.8</strain>
    </source>
</reference>
<dbReference type="PATRIC" id="fig|656366.3.peg.2296"/>
<proteinExistence type="predicted"/>